<keyword evidence="1" id="KW-0489">Methyltransferase</keyword>
<comment type="caution">
    <text evidence="5">The sequence shown here is derived from an EMBL/GenBank/DDBJ whole genome shotgun (WGS) entry which is preliminary data.</text>
</comment>
<evidence type="ECO:0000256" key="3">
    <source>
        <dbReference type="ARBA" id="ARBA00022691"/>
    </source>
</evidence>
<evidence type="ECO:0000313" key="5">
    <source>
        <dbReference type="EMBL" id="GEN13024.1"/>
    </source>
</evidence>
<dbReference type="GO" id="GO:0042054">
    <property type="term" value="F:histone methyltransferase activity"/>
    <property type="evidence" value="ECO:0007669"/>
    <property type="project" value="TreeGrafter"/>
</dbReference>
<name>A0A511TFT3_MYXFU</name>
<reference evidence="5 6" key="1">
    <citation type="submission" date="2019-07" db="EMBL/GenBank/DDBJ databases">
        <title>Whole genome shotgun sequence of Myxococcus fulvus NBRC 100333.</title>
        <authorList>
            <person name="Hosoyama A."/>
            <person name="Uohara A."/>
            <person name="Ohji S."/>
            <person name="Ichikawa N."/>
        </authorList>
    </citation>
    <scope>NUCLEOTIDE SEQUENCE [LARGE SCALE GENOMIC DNA]</scope>
    <source>
        <strain evidence="5 6">NBRC 100333</strain>
    </source>
</reference>
<gene>
    <name evidence="5" type="ORF">MFU01_80610</name>
</gene>
<dbReference type="PANTHER" id="PTHR11006:SF4">
    <property type="entry name" value="PROTEIN ARGININE N-METHYLTRANSFERASE 7"/>
    <property type="match status" value="1"/>
</dbReference>
<dbReference type="CDD" id="cd02440">
    <property type="entry name" value="AdoMet_MTases"/>
    <property type="match status" value="1"/>
</dbReference>
<dbReference type="PANTHER" id="PTHR11006">
    <property type="entry name" value="PROTEIN ARGININE N-METHYLTRANSFERASE"/>
    <property type="match status" value="1"/>
</dbReference>
<dbReference type="SUPFAM" id="SSF53335">
    <property type="entry name" value="S-adenosyl-L-methionine-dependent methyltransferases"/>
    <property type="match status" value="1"/>
</dbReference>
<dbReference type="STRING" id="1334629.MFUL124B02_09785"/>
<proteinExistence type="predicted"/>
<dbReference type="Proteomes" id="UP000321514">
    <property type="component" value="Unassembled WGS sequence"/>
</dbReference>
<dbReference type="Gene3D" id="2.70.160.11">
    <property type="entry name" value="Hnrnp arginine n-methyltransferase1"/>
    <property type="match status" value="1"/>
</dbReference>
<evidence type="ECO:0000256" key="1">
    <source>
        <dbReference type="ARBA" id="ARBA00022603"/>
    </source>
</evidence>
<keyword evidence="3" id="KW-0949">S-adenosyl-L-methionine</keyword>
<evidence type="ECO:0000256" key="2">
    <source>
        <dbReference type="ARBA" id="ARBA00022679"/>
    </source>
</evidence>
<dbReference type="EMBL" id="BJXR01000072">
    <property type="protein sequence ID" value="GEN13024.1"/>
    <property type="molecule type" value="Genomic_DNA"/>
</dbReference>
<dbReference type="InterPro" id="IPR029063">
    <property type="entry name" value="SAM-dependent_MTases_sf"/>
</dbReference>
<evidence type="ECO:0000313" key="6">
    <source>
        <dbReference type="Proteomes" id="UP000321514"/>
    </source>
</evidence>
<accession>A0A511TFT3</accession>
<keyword evidence="2" id="KW-0808">Transferase</keyword>
<dbReference type="InterPro" id="IPR055135">
    <property type="entry name" value="PRMT_dom"/>
</dbReference>
<dbReference type="Pfam" id="PF22528">
    <property type="entry name" value="PRMT_C"/>
    <property type="match status" value="1"/>
</dbReference>
<dbReference type="PROSITE" id="PS51678">
    <property type="entry name" value="SAM_MT_PRMT"/>
    <property type="match status" value="1"/>
</dbReference>
<dbReference type="Pfam" id="PF06325">
    <property type="entry name" value="PrmA"/>
    <property type="match status" value="1"/>
</dbReference>
<feature type="domain" description="Protein arginine N-methyltransferase" evidence="4">
    <location>
        <begin position="306"/>
        <end position="404"/>
    </location>
</feature>
<organism evidence="5 6">
    <name type="scientific">Myxococcus fulvus</name>
    <dbReference type="NCBI Taxonomy" id="33"/>
    <lineage>
        <taxon>Bacteria</taxon>
        <taxon>Pseudomonadati</taxon>
        <taxon>Myxococcota</taxon>
        <taxon>Myxococcia</taxon>
        <taxon>Myxococcales</taxon>
        <taxon>Cystobacterineae</taxon>
        <taxon>Myxococcaceae</taxon>
        <taxon>Myxococcus</taxon>
    </lineage>
</organism>
<protein>
    <recommendedName>
        <fullName evidence="4">Protein arginine N-methyltransferase domain-containing protein</fullName>
    </recommendedName>
</protein>
<evidence type="ECO:0000259" key="4">
    <source>
        <dbReference type="Pfam" id="PF22528"/>
    </source>
</evidence>
<dbReference type="AlphaFoldDB" id="A0A511TFT3"/>
<dbReference type="GO" id="GO:0016274">
    <property type="term" value="F:protein-arginine N-methyltransferase activity"/>
    <property type="evidence" value="ECO:0007669"/>
    <property type="project" value="InterPro"/>
</dbReference>
<dbReference type="Gene3D" id="3.40.50.150">
    <property type="entry name" value="Vaccinia Virus protein VP39"/>
    <property type="match status" value="1"/>
</dbReference>
<dbReference type="GO" id="GO:0032259">
    <property type="term" value="P:methylation"/>
    <property type="evidence" value="ECO:0007669"/>
    <property type="project" value="UniProtKB-KW"/>
</dbReference>
<sequence>MKPSEATVSTEQLRVSQSILLMMNAQGQMTAIGSMSQPPLTLTPAQWWLVGSLQAALPKEALLSRPSTFSREQLTEALDTLVEHSLVVPVEGAAVDSSRYLMGPGGFADITEHHRMLYDTVRVHAYRSALFRHAQGQVVLDVGTGTGLLAILAAKAGARHVYAIDESAIAEVALEMYAENGVADRITLFHGNSRDVELPERANVIVHELLNVDPFGENLLPAMQDATRRFLAPGGRLIPHRIEAMCVGVQMTEPVSSGQRMLREAENLDDFYGLSFRPVLQRLREAYDVAGPNFDLGGMNVPPGPPQTLLTKPCVLRDVRLDQDLTEAMDEAPVESVLEANAPGTLGGVALYFRAHMDEHTVLSTSPTAPATCWGFLVKEFRERVQVKAGDKVRIRSSLQRSHGHRFKVELA</sequence>
<dbReference type="InterPro" id="IPR025799">
    <property type="entry name" value="Arg_MeTrfase"/>
</dbReference>